<keyword evidence="11" id="KW-1185">Reference proteome</keyword>
<feature type="transmembrane region" description="Helical" evidence="9">
    <location>
        <begin position="30"/>
        <end position="55"/>
    </location>
</feature>
<dbReference type="Pfam" id="PF03023">
    <property type="entry name" value="MurJ"/>
    <property type="match status" value="1"/>
</dbReference>
<evidence type="ECO:0000256" key="3">
    <source>
        <dbReference type="ARBA" id="ARBA00022692"/>
    </source>
</evidence>
<dbReference type="EMBL" id="BAABHS010000008">
    <property type="protein sequence ID" value="GAA4961912.1"/>
    <property type="molecule type" value="Genomic_DNA"/>
</dbReference>
<dbReference type="CDD" id="cd13123">
    <property type="entry name" value="MATE_MurJ_like"/>
    <property type="match status" value="1"/>
</dbReference>
<dbReference type="PANTHER" id="PTHR47019:SF1">
    <property type="entry name" value="LIPID II FLIPPASE MURJ"/>
    <property type="match status" value="1"/>
</dbReference>
<evidence type="ECO:0000256" key="8">
    <source>
        <dbReference type="SAM" id="MobiDB-lite"/>
    </source>
</evidence>
<sequence length="571" mass="59578">MPTAAGTAVREHAAGTPEPRRRVARRGRKSLVGGGVSLAAGSVVSRLTGFVRSAIVVAALGTGLFADGYNVANTVPNILYILLVGGALNSVLVPQLVRAARRDPDGGVAYTDRLVTAVCTLLLVLTTITVVCAPWIVSAYAHFEGAQRNITVTLARYCLPQIFFYGAFALLSEVLNARGKSGPPAWTPILNNIVVIAVFAAYLAVARGADDAGDVTPDQLRLLGIGTTLGIVVQASTLLPYVREAGVRLRPRFDWRGHGLGAPLRMAGWAVAMVGVSQLAYWLTTRLAATVSERAARDGIGHGVGYTAYANAQLLWIVPHGVVTVSLATMLMPRVSRAAADGELEAVRAYIARGLRFNAAAVVPCAFVFLALGPQITAVVFQHGATDAADTRAMGLMLCAFAPGLIAYSAGYLIQRGLYAVQDARAPFWANVAMAATCSALSVGAYLTLPLRWSVTAMAAAYSLSQVVGLVWMAAVLRRRLGHLDSASVIRTHLALGTASAMAAAGSWVLAAICVRELGDGPVGATVALGLGAAVFAALAGPVVLPTLKAPRRAPTRPARQTTRAPGRHRG</sequence>
<feature type="transmembrane region" description="Helical" evidence="9">
    <location>
        <begin position="263"/>
        <end position="283"/>
    </location>
</feature>
<feature type="transmembrane region" description="Helical" evidence="9">
    <location>
        <begin position="221"/>
        <end position="242"/>
    </location>
</feature>
<feature type="compositionally biased region" description="Low complexity" evidence="8">
    <location>
        <begin position="556"/>
        <end position="565"/>
    </location>
</feature>
<dbReference type="PRINTS" id="PR01806">
    <property type="entry name" value="VIRFACTRMVIN"/>
</dbReference>
<proteinExistence type="predicted"/>
<evidence type="ECO:0008006" key="12">
    <source>
        <dbReference type="Google" id="ProtNLM"/>
    </source>
</evidence>
<keyword evidence="4" id="KW-0133">Cell shape</keyword>
<feature type="transmembrane region" description="Helical" evidence="9">
    <location>
        <begin position="453"/>
        <end position="477"/>
    </location>
</feature>
<evidence type="ECO:0000313" key="10">
    <source>
        <dbReference type="EMBL" id="GAA4961912.1"/>
    </source>
</evidence>
<evidence type="ECO:0000256" key="9">
    <source>
        <dbReference type="SAM" id="Phobius"/>
    </source>
</evidence>
<feature type="transmembrane region" description="Helical" evidence="9">
    <location>
        <begin position="393"/>
        <end position="414"/>
    </location>
</feature>
<feature type="transmembrane region" description="Helical" evidence="9">
    <location>
        <begin position="114"/>
        <end position="137"/>
    </location>
</feature>
<keyword evidence="3 9" id="KW-0812">Transmembrane</keyword>
<feature type="compositionally biased region" description="Basic and acidic residues" evidence="8">
    <location>
        <begin position="9"/>
        <end position="21"/>
    </location>
</feature>
<evidence type="ECO:0000256" key="2">
    <source>
        <dbReference type="ARBA" id="ARBA00022475"/>
    </source>
</evidence>
<dbReference type="Proteomes" id="UP001500466">
    <property type="component" value="Unassembled WGS sequence"/>
</dbReference>
<feature type="transmembrane region" description="Helical" evidence="9">
    <location>
        <begin position="75"/>
        <end position="93"/>
    </location>
</feature>
<evidence type="ECO:0000256" key="6">
    <source>
        <dbReference type="ARBA" id="ARBA00022989"/>
    </source>
</evidence>
<gene>
    <name evidence="10" type="ORF">GCM10023205_26880</name>
</gene>
<feature type="transmembrane region" description="Helical" evidence="9">
    <location>
        <begin position="314"/>
        <end position="333"/>
    </location>
</feature>
<accession>A0ABP9H517</accession>
<evidence type="ECO:0000256" key="7">
    <source>
        <dbReference type="ARBA" id="ARBA00023136"/>
    </source>
</evidence>
<evidence type="ECO:0000313" key="11">
    <source>
        <dbReference type="Proteomes" id="UP001500466"/>
    </source>
</evidence>
<feature type="transmembrane region" description="Helical" evidence="9">
    <location>
        <begin position="189"/>
        <end position="209"/>
    </location>
</feature>
<evidence type="ECO:0000256" key="5">
    <source>
        <dbReference type="ARBA" id="ARBA00022984"/>
    </source>
</evidence>
<feature type="transmembrane region" description="Helical" evidence="9">
    <location>
        <begin position="523"/>
        <end position="545"/>
    </location>
</feature>
<feature type="transmembrane region" description="Helical" evidence="9">
    <location>
        <begin position="157"/>
        <end position="177"/>
    </location>
</feature>
<evidence type="ECO:0000256" key="1">
    <source>
        <dbReference type="ARBA" id="ARBA00004651"/>
    </source>
</evidence>
<comment type="caution">
    <text evidence="10">The sequence shown here is derived from an EMBL/GenBank/DDBJ whole genome shotgun (WGS) entry which is preliminary data.</text>
</comment>
<dbReference type="InterPro" id="IPR051050">
    <property type="entry name" value="Lipid_II_flippase_MurJ/MviN"/>
</dbReference>
<comment type="subcellular location">
    <subcellularLocation>
        <location evidence="1">Cell membrane</location>
        <topology evidence="1">Multi-pass membrane protein</topology>
    </subcellularLocation>
</comment>
<feature type="region of interest" description="Disordered" evidence="8">
    <location>
        <begin position="1"/>
        <end position="25"/>
    </location>
</feature>
<organism evidence="10 11">
    <name type="scientific">Yinghuangia aomiensis</name>
    <dbReference type="NCBI Taxonomy" id="676205"/>
    <lineage>
        <taxon>Bacteria</taxon>
        <taxon>Bacillati</taxon>
        <taxon>Actinomycetota</taxon>
        <taxon>Actinomycetes</taxon>
        <taxon>Kitasatosporales</taxon>
        <taxon>Streptomycetaceae</taxon>
        <taxon>Yinghuangia</taxon>
    </lineage>
</organism>
<name>A0ABP9H517_9ACTN</name>
<keyword evidence="5" id="KW-0573">Peptidoglycan synthesis</keyword>
<feature type="transmembrane region" description="Helical" evidence="9">
    <location>
        <begin position="426"/>
        <end position="447"/>
    </location>
</feature>
<feature type="transmembrane region" description="Helical" evidence="9">
    <location>
        <begin position="489"/>
        <end position="511"/>
    </location>
</feature>
<protein>
    <recommendedName>
        <fullName evidence="12">Peptidoglycan lipid II flippase</fullName>
    </recommendedName>
</protein>
<feature type="region of interest" description="Disordered" evidence="8">
    <location>
        <begin position="550"/>
        <end position="571"/>
    </location>
</feature>
<keyword evidence="7 9" id="KW-0472">Membrane</keyword>
<feature type="transmembrane region" description="Helical" evidence="9">
    <location>
        <begin position="354"/>
        <end position="373"/>
    </location>
</feature>
<keyword evidence="2" id="KW-1003">Cell membrane</keyword>
<dbReference type="NCBIfam" id="TIGR01695">
    <property type="entry name" value="murJ_mviN"/>
    <property type="match status" value="1"/>
</dbReference>
<dbReference type="PANTHER" id="PTHR47019">
    <property type="entry name" value="LIPID II FLIPPASE MURJ"/>
    <property type="match status" value="1"/>
</dbReference>
<reference evidence="11" key="1">
    <citation type="journal article" date="2019" name="Int. J. Syst. Evol. Microbiol.">
        <title>The Global Catalogue of Microorganisms (GCM) 10K type strain sequencing project: providing services to taxonomists for standard genome sequencing and annotation.</title>
        <authorList>
            <consortium name="The Broad Institute Genomics Platform"/>
            <consortium name="The Broad Institute Genome Sequencing Center for Infectious Disease"/>
            <person name="Wu L."/>
            <person name="Ma J."/>
        </authorList>
    </citation>
    <scope>NUCLEOTIDE SEQUENCE [LARGE SCALE GENOMIC DNA]</scope>
    <source>
        <strain evidence="11">JCM 17986</strain>
    </source>
</reference>
<keyword evidence="6 9" id="KW-1133">Transmembrane helix</keyword>
<evidence type="ECO:0000256" key="4">
    <source>
        <dbReference type="ARBA" id="ARBA00022960"/>
    </source>
</evidence>
<dbReference type="InterPro" id="IPR004268">
    <property type="entry name" value="MurJ"/>
</dbReference>